<dbReference type="Gene3D" id="2.170.130.10">
    <property type="entry name" value="TonB-dependent receptor, plug domain"/>
    <property type="match status" value="1"/>
</dbReference>
<evidence type="ECO:0000313" key="13">
    <source>
        <dbReference type="EMBL" id="SMD08891.1"/>
    </source>
</evidence>
<evidence type="ECO:0000256" key="10">
    <source>
        <dbReference type="SAM" id="SignalP"/>
    </source>
</evidence>
<comment type="similarity">
    <text evidence="8 9">Belongs to the TonB-dependent receptor family.</text>
</comment>
<evidence type="ECO:0000256" key="9">
    <source>
        <dbReference type="RuleBase" id="RU003357"/>
    </source>
</evidence>
<dbReference type="SUPFAM" id="SSF56935">
    <property type="entry name" value="Porins"/>
    <property type="match status" value="1"/>
</dbReference>
<feature type="chain" id="PRO_5013117142" evidence="10">
    <location>
        <begin position="20"/>
        <end position="789"/>
    </location>
</feature>
<dbReference type="InterPro" id="IPR000531">
    <property type="entry name" value="Beta-barrel_TonB"/>
</dbReference>
<evidence type="ECO:0000256" key="2">
    <source>
        <dbReference type="ARBA" id="ARBA00022448"/>
    </source>
</evidence>
<dbReference type="PROSITE" id="PS52016">
    <property type="entry name" value="TONB_DEPENDENT_REC_3"/>
    <property type="match status" value="1"/>
</dbReference>
<keyword evidence="2 8" id="KW-0813">Transport</keyword>
<dbReference type="GO" id="GO:0015344">
    <property type="term" value="F:siderophore uptake transmembrane transporter activity"/>
    <property type="evidence" value="ECO:0007669"/>
    <property type="project" value="TreeGrafter"/>
</dbReference>
<dbReference type="SUPFAM" id="SSF49464">
    <property type="entry name" value="Carboxypeptidase regulatory domain-like"/>
    <property type="match status" value="1"/>
</dbReference>
<gene>
    <name evidence="13" type="ORF">SAMN04488101_11275</name>
</gene>
<evidence type="ECO:0000256" key="1">
    <source>
        <dbReference type="ARBA" id="ARBA00004571"/>
    </source>
</evidence>
<name>A0A1W2EGP6_9SPHI</name>
<feature type="domain" description="TonB-dependent receptor-like beta-barrel" evidence="11">
    <location>
        <begin position="316"/>
        <end position="753"/>
    </location>
</feature>
<organism evidence="13 14">
    <name type="scientific">Pedobacter nyackensis</name>
    <dbReference type="NCBI Taxonomy" id="475255"/>
    <lineage>
        <taxon>Bacteria</taxon>
        <taxon>Pseudomonadati</taxon>
        <taxon>Bacteroidota</taxon>
        <taxon>Sphingobacteriia</taxon>
        <taxon>Sphingobacteriales</taxon>
        <taxon>Sphingobacteriaceae</taxon>
        <taxon>Pedobacter</taxon>
    </lineage>
</organism>
<feature type="domain" description="TonB-dependent receptor plug" evidence="12">
    <location>
        <begin position="121"/>
        <end position="224"/>
    </location>
</feature>
<evidence type="ECO:0000256" key="5">
    <source>
        <dbReference type="ARBA" id="ARBA00023077"/>
    </source>
</evidence>
<accession>A0A1W2EGP6</accession>
<dbReference type="InterPro" id="IPR036942">
    <property type="entry name" value="Beta-barrel_TonB_sf"/>
</dbReference>
<comment type="subcellular location">
    <subcellularLocation>
        <location evidence="1 8">Cell outer membrane</location>
        <topology evidence="1 8">Multi-pass membrane protein</topology>
    </subcellularLocation>
</comment>
<keyword evidence="14" id="KW-1185">Reference proteome</keyword>
<dbReference type="GO" id="GO:0009279">
    <property type="term" value="C:cell outer membrane"/>
    <property type="evidence" value="ECO:0007669"/>
    <property type="project" value="UniProtKB-SubCell"/>
</dbReference>
<evidence type="ECO:0000313" key="14">
    <source>
        <dbReference type="Proteomes" id="UP000192678"/>
    </source>
</evidence>
<keyword evidence="4 8" id="KW-0812">Transmembrane</keyword>
<dbReference type="InterPro" id="IPR039426">
    <property type="entry name" value="TonB-dep_rcpt-like"/>
</dbReference>
<evidence type="ECO:0000256" key="3">
    <source>
        <dbReference type="ARBA" id="ARBA00022452"/>
    </source>
</evidence>
<dbReference type="Gene3D" id="2.40.170.20">
    <property type="entry name" value="TonB-dependent receptor, beta-barrel domain"/>
    <property type="match status" value="1"/>
</dbReference>
<sequence length="789" mass="86337">MKQLILLFTLFLCALTGKAQTTGTITGQVTDRAGNPIQGATVHISKTNKKALADSVGKFILSNLIGGDYSLKITSVSFEPVEMKIRIDSSETRELKVSLFPASNSFLNEIVVTSRKKEQLKEDLTSSVTIVNSKAIQDLQTVNNNASDILAIAVPGLALSSGSSSNWGQTLRGRQILVLVDGVPQTTPLRNGSVDMRTIDPYVIERIEVIKGATSIYGNGASGGMINYITKSNQNYSSKISSKTELVSTGSLLNTQGTVGGRIYQSLYGKIKKIDYTASGSYEKTGKVKDADGDVLGPTYGLSNNKVYNGFAKLGYQLADDQRIQLSYNFFKSLEQTNLAEVMGSIKDGRKTLAVDGTTPGTEPGTRWNHNAQLKYSNDDFFAGTGLNVSAYLQDVSTVFFYSPQFEGGGQSTIRSSKKGLRLDFHTPFRLKGAVDADLTYGVDLLNDVTSQPLLDGRTWVPKMNMGNAGPFAQLNATIFGDFAFNGGLRYESIKIGVEDYTTLKPYNASTKTFGTSIDVKGGDLKYGNLVFNSGLRYKKYNFFKPYVNFSQGFSVADVGLVLRAAKVNDISLIQTEAVIVNNYEAGFSTEFDFLRIEGAAYISKSNLGSSFVEQNGFYINVRQPERVYGYELSADVYATKELMVGASYSYVDGKRDGNQNGKYNDAEDTYLGGDRISPSKFTTYVKYSSPSKKLNIRTDLIASGERNRFSPNPTTGVYKTYEGSVKPYQLINLSSSYKVNSMIGVKLGIENLLNKDYFPARSLWPSMDQYYVKGRGTNVTLGLVVDLK</sequence>
<dbReference type="GO" id="GO:0044718">
    <property type="term" value="P:siderophore transmembrane transport"/>
    <property type="evidence" value="ECO:0007669"/>
    <property type="project" value="TreeGrafter"/>
</dbReference>
<dbReference type="InterPro" id="IPR012910">
    <property type="entry name" value="Plug_dom"/>
</dbReference>
<dbReference type="InterPro" id="IPR037066">
    <property type="entry name" value="Plug_dom_sf"/>
</dbReference>
<reference evidence="13 14" key="1">
    <citation type="submission" date="2017-04" db="EMBL/GenBank/DDBJ databases">
        <authorList>
            <person name="Afonso C.L."/>
            <person name="Miller P.J."/>
            <person name="Scott M.A."/>
            <person name="Spackman E."/>
            <person name="Goraichik I."/>
            <person name="Dimitrov K.M."/>
            <person name="Suarez D.L."/>
            <person name="Swayne D.E."/>
        </authorList>
    </citation>
    <scope>NUCLEOTIDE SEQUENCE [LARGE SCALE GENOMIC DNA]</scope>
    <source>
        <strain evidence="13 14">DSM 19625</strain>
    </source>
</reference>
<dbReference type="CDD" id="cd01347">
    <property type="entry name" value="ligand_gated_channel"/>
    <property type="match status" value="1"/>
</dbReference>
<dbReference type="OrthoDB" id="8670144at2"/>
<dbReference type="Pfam" id="PF07715">
    <property type="entry name" value="Plug"/>
    <property type="match status" value="1"/>
</dbReference>
<dbReference type="Pfam" id="PF13715">
    <property type="entry name" value="CarbopepD_reg_2"/>
    <property type="match status" value="1"/>
</dbReference>
<dbReference type="PANTHER" id="PTHR30069">
    <property type="entry name" value="TONB-DEPENDENT OUTER MEMBRANE RECEPTOR"/>
    <property type="match status" value="1"/>
</dbReference>
<protein>
    <submittedName>
        <fullName evidence="13">Iron complex outermembrane recepter protein</fullName>
    </submittedName>
</protein>
<dbReference type="AlphaFoldDB" id="A0A1W2EGP6"/>
<feature type="signal peptide" evidence="10">
    <location>
        <begin position="1"/>
        <end position="19"/>
    </location>
</feature>
<keyword evidence="7 8" id="KW-0998">Cell outer membrane</keyword>
<proteinExistence type="inferred from homology"/>
<dbReference type="EMBL" id="FWYB01000012">
    <property type="protein sequence ID" value="SMD08891.1"/>
    <property type="molecule type" value="Genomic_DNA"/>
</dbReference>
<evidence type="ECO:0000259" key="11">
    <source>
        <dbReference type="Pfam" id="PF00593"/>
    </source>
</evidence>
<evidence type="ECO:0000256" key="4">
    <source>
        <dbReference type="ARBA" id="ARBA00022692"/>
    </source>
</evidence>
<dbReference type="RefSeq" id="WP_084291087.1">
    <property type="nucleotide sequence ID" value="NZ_FWYB01000012.1"/>
</dbReference>
<dbReference type="InterPro" id="IPR008969">
    <property type="entry name" value="CarboxyPept-like_regulatory"/>
</dbReference>
<keyword evidence="10" id="KW-0732">Signal</keyword>
<keyword evidence="3 8" id="KW-1134">Transmembrane beta strand</keyword>
<evidence type="ECO:0000256" key="6">
    <source>
        <dbReference type="ARBA" id="ARBA00023136"/>
    </source>
</evidence>
<evidence type="ECO:0000256" key="7">
    <source>
        <dbReference type="ARBA" id="ARBA00023237"/>
    </source>
</evidence>
<keyword evidence="5 9" id="KW-0798">TonB box</keyword>
<dbReference type="STRING" id="475255.SAMN04488101_11275"/>
<dbReference type="Pfam" id="PF00593">
    <property type="entry name" value="TonB_dep_Rec_b-barrel"/>
    <property type="match status" value="1"/>
</dbReference>
<evidence type="ECO:0000259" key="12">
    <source>
        <dbReference type="Pfam" id="PF07715"/>
    </source>
</evidence>
<dbReference type="Proteomes" id="UP000192678">
    <property type="component" value="Unassembled WGS sequence"/>
</dbReference>
<keyword evidence="6 8" id="KW-0472">Membrane</keyword>
<dbReference type="PANTHER" id="PTHR30069:SF42">
    <property type="entry name" value="FERRIC AEROBACTIN RECEPTOR"/>
    <property type="match status" value="1"/>
</dbReference>
<evidence type="ECO:0000256" key="8">
    <source>
        <dbReference type="PROSITE-ProRule" id="PRU01360"/>
    </source>
</evidence>
<dbReference type="Gene3D" id="2.60.40.1120">
    <property type="entry name" value="Carboxypeptidase-like, regulatory domain"/>
    <property type="match status" value="1"/>
</dbReference>